<dbReference type="InterPro" id="IPR012657">
    <property type="entry name" value="23S_rRNA-intervening_sequence"/>
</dbReference>
<dbReference type="SUPFAM" id="SSF158446">
    <property type="entry name" value="IVS-encoded protein-like"/>
    <property type="match status" value="1"/>
</dbReference>
<dbReference type="CDD" id="cd16377">
    <property type="entry name" value="23S_rRNA_IVP_like"/>
    <property type="match status" value="1"/>
</dbReference>
<dbReference type="AlphaFoldDB" id="T0YFS4"/>
<organism evidence="1">
    <name type="scientific">mine drainage metagenome</name>
    <dbReference type="NCBI Taxonomy" id="410659"/>
    <lineage>
        <taxon>unclassified sequences</taxon>
        <taxon>metagenomes</taxon>
        <taxon>ecological metagenomes</taxon>
    </lineage>
</organism>
<dbReference type="Gene3D" id="1.20.1440.60">
    <property type="entry name" value="23S rRNA-intervening sequence"/>
    <property type="match status" value="1"/>
</dbReference>
<reference evidence="1" key="2">
    <citation type="journal article" date="2014" name="ISME J.">
        <title>Microbial stratification in low pH oxic and suboxic macroscopic growths along an acid mine drainage.</title>
        <authorList>
            <person name="Mendez-Garcia C."/>
            <person name="Mesa V."/>
            <person name="Sprenger R.R."/>
            <person name="Richter M."/>
            <person name="Diez M.S."/>
            <person name="Solano J."/>
            <person name="Bargiela R."/>
            <person name="Golyshina O.V."/>
            <person name="Manteca A."/>
            <person name="Ramos J.L."/>
            <person name="Gallego J.R."/>
            <person name="Llorente I."/>
            <person name="Martins Dos Santos V.A."/>
            <person name="Jensen O.N."/>
            <person name="Pelaez A.I."/>
            <person name="Sanchez J."/>
            <person name="Ferrer M."/>
        </authorList>
    </citation>
    <scope>NUCLEOTIDE SEQUENCE</scope>
</reference>
<dbReference type="NCBIfam" id="TIGR02436">
    <property type="entry name" value="four helix bundle protein"/>
    <property type="match status" value="1"/>
</dbReference>
<protein>
    <submittedName>
        <fullName evidence="1">23S rRNA-associated protein</fullName>
    </submittedName>
</protein>
<feature type="non-terminal residue" evidence="1">
    <location>
        <position position="1"/>
    </location>
</feature>
<dbReference type="PANTHER" id="PTHR38471:SF2">
    <property type="entry name" value="FOUR HELIX BUNDLE PROTEIN"/>
    <property type="match status" value="1"/>
</dbReference>
<accession>T0YFS4</accession>
<reference evidence="1" key="1">
    <citation type="submission" date="2013-08" db="EMBL/GenBank/DDBJ databases">
        <authorList>
            <person name="Mendez C."/>
            <person name="Richter M."/>
            <person name="Ferrer M."/>
            <person name="Sanchez J."/>
        </authorList>
    </citation>
    <scope>NUCLEOTIDE SEQUENCE</scope>
</reference>
<dbReference type="EMBL" id="AUZX01013850">
    <property type="protein sequence ID" value="EQD34261.1"/>
    <property type="molecule type" value="Genomic_DNA"/>
</dbReference>
<comment type="caution">
    <text evidence="1">The sequence shown here is derived from an EMBL/GenBank/DDBJ whole genome shotgun (WGS) entry which is preliminary data.</text>
</comment>
<evidence type="ECO:0000313" key="1">
    <source>
        <dbReference type="EMBL" id="EQD34261.1"/>
    </source>
</evidence>
<proteinExistence type="predicted"/>
<sequence length="97" mass="10672">TDGMPETERFGLQSQMRRAVVSIPSNIAEGAGRSGKTEYVRFLHIARGSLMELDTQLWLGQDLGYLDYCNELKDALESVLVKLNGLIRSKQAGAKSA</sequence>
<dbReference type="InterPro" id="IPR036583">
    <property type="entry name" value="23S_rRNA_IVS_sf"/>
</dbReference>
<name>T0YFS4_9ZZZZ</name>
<dbReference type="PANTHER" id="PTHR38471">
    <property type="entry name" value="FOUR HELIX BUNDLE PROTEIN"/>
    <property type="match status" value="1"/>
</dbReference>
<gene>
    <name evidence="1" type="ORF">B1A_18767</name>
</gene>
<dbReference type="Pfam" id="PF05635">
    <property type="entry name" value="23S_rRNA_IVP"/>
    <property type="match status" value="1"/>
</dbReference>